<comment type="catalytic activity">
    <reaction evidence="1">
        <text>L-glutamyl-tRNA(Gln) + L-glutamine + ATP + H2O = L-glutaminyl-tRNA(Gln) + L-glutamate + ADP + phosphate + H(+)</text>
        <dbReference type="Rhea" id="RHEA:17521"/>
        <dbReference type="Rhea" id="RHEA-COMP:9681"/>
        <dbReference type="Rhea" id="RHEA-COMP:9684"/>
        <dbReference type="ChEBI" id="CHEBI:15377"/>
        <dbReference type="ChEBI" id="CHEBI:15378"/>
        <dbReference type="ChEBI" id="CHEBI:29985"/>
        <dbReference type="ChEBI" id="CHEBI:30616"/>
        <dbReference type="ChEBI" id="CHEBI:43474"/>
        <dbReference type="ChEBI" id="CHEBI:58359"/>
        <dbReference type="ChEBI" id="CHEBI:78520"/>
        <dbReference type="ChEBI" id="CHEBI:78521"/>
        <dbReference type="ChEBI" id="CHEBI:456216"/>
    </reaction>
</comment>
<keyword evidence="1" id="KW-0648">Protein biosynthesis</keyword>
<dbReference type="AlphaFoldDB" id="A0A0B1TSL4"/>
<evidence type="ECO:0000313" key="3">
    <source>
        <dbReference type="EMBL" id="KHJ99091.1"/>
    </source>
</evidence>
<keyword evidence="1" id="KW-0067">ATP-binding</keyword>
<keyword evidence="4" id="KW-1185">Reference proteome</keyword>
<dbReference type="GO" id="GO:0030956">
    <property type="term" value="C:glutamyl-tRNA(Gln) amidotransferase complex"/>
    <property type="evidence" value="ECO:0007669"/>
    <property type="project" value="UniProtKB-UniRule"/>
</dbReference>
<dbReference type="GO" id="GO:0006450">
    <property type="term" value="P:regulation of translational fidelity"/>
    <property type="evidence" value="ECO:0007669"/>
    <property type="project" value="InterPro"/>
</dbReference>
<dbReference type="HAMAP" id="MF_00122">
    <property type="entry name" value="GatC"/>
    <property type="match status" value="1"/>
</dbReference>
<dbReference type="EC" id="6.3.5.-" evidence="1"/>
<comment type="subcellular location">
    <subcellularLocation>
        <location evidence="1">Mitochondrion</location>
    </subcellularLocation>
</comment>
<keyword evidence="3" id="KW-0808">Transferase</keyword>
<sequence>MNITRRCLLAVSPCRMYVDKVPYPGDLPIVPTKPDVSNVEEVPSDRVPEFPQKLISHLESLSLLRFDSEQSVAHLRSAVRKAMALEQVDTTGVEPMYTVFEDQQCPLREDIPEEPLDIKQAKIFFQVLANAKKTQDNYFVTPPGNVPLEEAAPLDLKLINQWDRLGKEVAPTPKMRKRDPEGGGDS</sequence>
<comment type="subunit">
    <text evidence="1">Subunit of the heterotrimeric GatCAB amidotransferase (AdT) complex, composed of A, B and C subunits.</text>
</comment>
<dbReference type="OrthoDB" id="5394539at2759"/>
<evidence type="ECO:0000256" key="2">
    <source>
        <dbReference type="SAM" id="MobiDB-lite"/>
    </source>
</evidence>
<dbReference type="GO" id="GO:0016740">
    <property type="term" value="F:transferase activity"/>
    <property type="evidence" value="ECO:0007669"/>
    <property type="project" value="UniProtKB-KW"/>
</dbReference>
<name>A0A0B1TSL4_OESDE</name>
<dbReference type="GO" id="GO:0005524">
    <property type="term" value="F:ATP binding"/>
    <property type="evidence" value="ECO:0007669"/>
    <property type="project" value="UniProtKB-KW"/>
</dbReference>
<keyword evidence="1" id="KW-0436">Ligase</keyword>
<dbReference type="Proteomes" id="UP000053660">
    <property type="component" value="Unassembled WGS sequence"/>
</dbReference>
<dbReference type="PANTHER" id="PTHR15004:SF0">
    <property type="entry name" value="GLUTAMYL-TRNA(GLN) AMIDOTRANSFERASE SUBUNIT C, MITOCHONDRIAL"/>
    <property type="match status" value="1"/>
</dbReference>
<proteinExistence type="inferred from homology"/>
<dbReference type="Pfam" id="PF02686">
    <property type="entry name" value="GatC"/>
    <property type="match status" value="1"/>
</dbReference>
<dbReference type="GO" id="GO:0070681">
    <property type="term" value="P:glutaminyl-tRNAGln biosynthesis via transamidation"/>
    <property type="evidence" value="ECO:0007669"/>
    <property type="project" value="UniProtKB-UniRule"/>
</dbReference>
<comment type="function">
    <text evidence="1">Allows the formation of correctly charged Gln-tRNA(Gln) through the transamidation of misacylated Glu-tRNA(Gln) in the mitochondria. The reaction takes place in the presence of glutamine and ATP through an activated gamma-phospho-Glu-tRNA(Gln).</text>
</comment>
<evidence type="ECO:0000313" key="4">
    <source>
        <dbReference type="Proteomes" id="UP000053660"/>
    </source>
</evidence>
<dbReference type="EMBL" id="KN549245">
    <property type="protein sequence ID" value="KHJ99091.1"/>
    <property type="molecule type" value="Genomic_DNA"/>
</dbReference>
<dbReference type="SUPFAM" id="SSF141000">
    <property type="entry name" value="Glu-tRNAGln amidotransferase C subunit"/>
    <property type="match status" value="1"/>
</dbReference>
<dbReference type="PANTHER" id="PTHR15004">
    <property type="entry name" value="GLUTAMYL-TRNA(GLN) AMIDOTRANSFERASE SUBUNIT C, MITOCHONDRIAL"/>
    <property type="match status" value="1"/>
</dbReference>
<gene>
    <name evidence="3" type="ORF">OESDEN_00915</name>
</gene>
<dbReference type="InterPro" id="IPR003837">
    <property type="entry name" value="GatC"/>
</dbReference>
<dbReference type="InterPro" id="IPR036113">
    <property type="entry name" value="Asp/Glu-ADT_sf_sub_c"/>
</dbReference>
<dbReference type="GO" id="GO:0050567">
    <property type="term" value="F:glutaminyl-tRNA synthase (glutamine-hydrolyzing) activity"/>
    <property type="evidence" value="ECO:0007669"/>
    <property type="project" value="UniProtKB-UniRule"/>
</dbReference>
<dbReference type="GO" id="GO:0032543">
    <property type="term" value="P:mitochondrial translation"/>
    <property type="evidence" value="ECO:0007669"/>
    <property type="project" value="UniProtKB-UniRule"/>
</dbReference>
<reference evidence="3 4" key="1">
    <citation type="submission" date="2014-03" db="EMBL/GenBank/DDBJ databases">
        <title>Draft genome of the hookworm Oesophagostomum dentatum.</title>
        <authorList>
            <person name="Mitreva M."/>
        </authorList>
    </citation>
    <scope>NUCLEOTIDE SEQUENCE [LARGE SCALE GENOMIC DNA]</scope>
    <source>
        <strain evidence="3 4">OD-Hann</strain>
    </source>
</reference>
<evidence type="ECO:0000256" key="1">
    <source>
        <dbReference type="HAMAP-Rule" id="MF_03149"/>
    </source>
</evidence>
<keyword evidence="1" id="KW-0496">Mitochondrion</keyword>
<feature type="region of interest" description="Disordered" evidence="2">
    <location>
        <begin position="167"/>
        <end position="186"/>
    </location>
</feature>
<comment type="similarity">
    <text evidence="1">Belongs to the GatC family.</text>
</comment>
<keyword evidence="1" id="KW-0547">Nucleotide-binding</keyword>
<dbReference type="GO" id="GO:0005739">
    <property type="term" value="C:mitochondrion"/>
    <property type="evidence" value="ECO:0007669"/>
    <property type="project" value="UniProtKB-SubCell"/>
</dbReference>
<accession>A0A0B1TSL4</accession>
<organism evidence="3 4">
    <name type="scientific">Oesophagostomum dentatum</name>
    <name type="common">Nodular worm</name>
    <dbReference type="NCBI Taxonomy" id="61180"/>
    <lineage>
        <taxon>Eukaryota</taxon>
        <taxon>Metazoa</taxon>
        <taxon>Ecdysozoa</taxon>
        <taxon>Nematoda</taxon>
        <taxon>Chromadorea</taxon>
        <taxon>Rhabditida</taxon>
        <taxon>Rhabditina</taxon>
        <taxon>Rhabditomorpha</taxon>
        <taxon>Strongyloidea</taxon>
        <taxon>Strongylidae</taxon>
        <taxon>Oesophagostomum</taxon>
    </lineage>
</organism>
<protein>
    <recommendedName>
        <fullName evidence="1">Glutamyl-tRNA(Gln) amidotransferase subunit C, mitochondrial</fullName>
        <shortName evidence="1">Glu-AdT subunit C</shortName>
        <ecNumber evidence="1">6.3.5.-</ecNumber>
    </recommendedName>
</protein>